<name>A0ABZ0P066_CERBT</name>
<dbReference type="EMBL" id="CP134189">
    <property type="protein sequence ID" value="WPB05180.1"/>
    <property type="molecule type" value="Genomic_DNA"/>
</dbReference>
<accession>A0ABZ0P066</accession>
<dbReference type="RefSeq" id="XP_023453710.2">
    <property type="nucleotide sequence ID" value="XM_023601357.2"/>
</dbReference>
<sequence>MKDIPSNASHFIEEMVRAHRTPRLAGSLVEAAKEQEHLNGVIDMLKERELLLKLPAATILFLLEHTPDPADIIYNQIETLDFGERRYGENWSIDRQKYLKNLALLCRLPKNGVKLAIELSIESAVIEFKEYSRLTSHDNLQLLDCSTLALVCEEERRGRPMEHNDGRYPRGYLEMMHMDPLHSAQGFMEDIMEDARTCQVAGDRSEEIEHLIHETDHKAFVARFWFPLTLRYLRGIRRKRIAGFLMPRVGGHVLPVELQDAISACYHDADFLTKAPILAREGLKDTFKRIKEDMVKTAASLQLDKASRARSFRHAGV</sequence>
<evidence type="ECO:0000313" key="1">
    <source>
        <dbReference type="EMBL" id="WPB05180.1"/>
    </source>
</evidence>
<dbReference type="Proteomes" id="UP001302367">
    <property type="component" value="Chromosome 6"/>
</dbReference>
<dbReference type="GeneID" id="35432408"/>
<organism evidence="1 2">
    <name type="scientific">Cercospora beticola</name>
    <name type="common">Sugarbeet leaf spot fungus</name>
    <dbReference type="NCBI Taxonomy" id="122368"/>
    <lineage>
        <taxon>Eukaryota</taxon>
        <taxon>Fungi</taxon>
        <taxon>Dikarya</taxon>
        <taxon>Ascomycota</taxon>
        <taxon>Pezizomycotina</taxon>
        <taxon>Dothideomycetes</taxon>
        <taxon>Dothideomycetidae</taxon>
        <taxon>Mycosphaerellales</taxon>
        <taxon>Mycosphaerellaceae</taxon>
        <taxon>Cercospora</taxon>
    </lineage>
</organism>
<reference evidence="1 2" key="1">
    <citation type="submission" date="2023-09" db="EMBL/GenBank/DDBJ databases">
        <title>Complete-Gapless Cercospora beticola genome.</title>
        <authorList>
            <person name="Wyatt N.A."/>
            <person name="Spanner R.E."/>
            <person name="Bolton M.D."/>
        </authorList>
    </citation>
    <scope>NUCLEOTIDE SEQUENCE [LARGE SCALE GENOMIC DNA]</scope>
    <source>
        <strain evidence="1">Cb09-40</strain>
    </source>
</reference>
<gene>
    <name evidence="1" type="ORF">RHO25_009830</name>
</gene>
<proteinExistence type="predicted"/>
<protein>
    <submittedName>
        <fullName evidence="1">Uncharacterized protein</fullName>
    </submittedName>
</protein>
<evidence type="ECO:0000313" key="2">
    <source>
        <dbReference type="Proteomes" id="UP001302367"/>
    </source>
</evidence>
<keyword evidence="2" id="KW-1185">Reference proteome</keyword>